<dbReference type="Pfam" id="PF07521">
    <property type="entry name" value="RMMBL"/>
    <property type="match status" value="1"/>
</dbReference>
<evidence type="ECO:0000256" key="1">
    <source>
        <dbReference type="ARBA" id="ARBA00022722"/>
    </source>
</evidence>
<dbReference type="InterPro" id="IPR036866">
    <property type="entry name" value="RibonucZ/Hydroxyglut_hydro"/>
</dbReference>
<dbReference type="EMBL" id="JBHRYJ010000003">
    <property type="protein sequence ID" value="MFC3676643.1"/>
    <property type="molecule type" value="Genomic_DNA"/>
</dbReference>
<dbReference type="RefSeq" id="WP_379727681.1">
    <property type="nucleotide sequence ID" value="NZ_JBHRYJ010000003.1"/>
</dbReference>
<dbReference type="Gene3D" id="3.40.50.10710">
    <property type="entry name" value="Metallo-hydrolase/oxidoreductase"/>
    <property type="match status" value="1"/>
</dbReference>
<dbReference type="Pfam" id="PF12706">
    <property type="entry name" value="Lactamase_B_2"/>
    <property type="match status" value="1"/>
</dbReference>
<feature type="domain" description="Metallo-beta-lactamase" evidence="7">
    <location>
        <begin position="22"/>
        <end position="206"/>
    </location>
</feature>
<keyword evidence="3 8" id="KW-0378">Hydrolase</keyword>
<dbReference type="Gene3D" id="3.60.15.10">
    <property type="entry name" value="Ribonuclease Z/Hydroxyacylglutathione hydrolase-like"/>
    <property type="match status" value="1"/>
</dbReference>
<keyword evidence="1" id="KW-0540">Nuclease</keyword>
<proteinExistence type="predicted"/>
<evidence type="ECO:0000256" key="5">
    <source>
        <dbReference type="ARBA" id="ARBA00022839"/>
    </source>
</evidence>
<dbReference type="Pfam" id="PF17770">
    <property type="entry name" value="RNase_J_C"/>
    <property type="match status" value="1"/>
</dbReference>
<dbReference type="EC" id="3.1.-.-" evidence="8"/>
<keyword evidence="9" id="KW-1185">Reference proteome</keyword>
<dbReference type="InterPro" id="IPR041636">
    <property type="entry name" value="RNase_J_C"/>
</dbReference>
<organism evidence="8 9">
    <name type="scientific">Ferrovibrio xuzhouensis</name>
    <dbReference type="NCBI Taxonomy" id="1576914"/>
    <lineage>
        <taxon>Bacteria</taxon>
        <taxon>Pseudomonadati</taxon>
        <taxon>Pseudomonadota</taxon>
        <taxon>Alphaproteobacteria</taxon>
        <taxon>Rhodospirillales</taxon>
        <taxon>Rhodospirillaceae</taxon>
        <taxon>Ferrovibrio</taxon>
    </lineage>
</organism>
<reference evidence="9" key="1">
    <citation type="journal article" date="2019" name="Int. J. Syst. Evol. Microbiol.">
        <title>The Global Catalogue of Microorganisms (GCM) 10K type strain sequencing project: providing services to taxonomists for standard genome sequencing and annotation.</title>
        <authorList>
            <consortium name="The Broad Institute Genomics Platform"/>
            <consortium name="The Broad Institute Genome Sequencing Center for Infectious Disease"/>
            <person name="Wu L."/>
            <person name="Ma J."/>
        </authorList>
    </citation>
    <scope>NUCLEOTIDE SEQUENCE [LARGE SCALE GENOMIC DNA]</scope>
    <source>
        <strain evidence="9">KCTC 42182</strain>
    </source>
</reference>
<evidence type="ECO:0000256" key="3">
    <source>
        <dbReference type="ARBA" id="ARBA00022801"/>
    </source>
</evidence>
<dbReference type="PANTHER" id="PTHR43694:SF1">
    <property type="entry name" value="RIBONUCLEASE J"/>
    <property type="match status" value="1"/>
</dbReference>
<keyword evidence="6" id="KW-0694">RNA-binding</keyword>
<dbReference type="GO" id="GO:0016787">
    <property type="term" value="F:hydrolase activity"/>
    <property type="evidence" value="ECO:0007669"/>
    <property type="project" value="UniProtKB-KW"/>
</dbReference>
<dbReference type="InterPro" id="IPR055132">
    <property type="entry name" value="RNase_J_b_CASP"/>
</dbReference>
<dbReference type="Pfam" id="PF22505">
    <property type="entry name" value="RNase_J_b_CASP"/>
    <property type="match status" value="1"/>
</dbReference>
<sequence>MSERLDKNSLYFLPLGGVNEIGMNLNLYGYGDQWLMVDLGTSFADEGMPGVDMVVPDVTWIAGRRKKLLGIVLTHAHEDHLGAISHLWDELQCPIWATGFAASVLRRKLAEKGMEDEVPVHIYQPGELIELGPFKIRSMNITHSTPESQALAIETPRGMVLHTGDWKLDPRPVLGPLTEIEALRGYGDRGVLALVCDSTNVFNRGHSGSEGDVRDSLMKVLADKPGRIAVTTFSSNLARLESLFSVADHLGRHICLIGRSLHRFLGAARENGYLKHIPNLVDEREAGFLPREKIMYVCTGCQGEPRGAMARIAFNSHPHVVLSPGDTVAFSSKIIPGNDRTLYALHNELVSRGIEVITEKDAFIHVSGHPSRDELAEMYALARPQIAIPVHGEPRHLVEHARFARSLQVPHGIVPRNGDLIRIGPGAPEVIEQVPAGRLAIDGEDLVPVQGGALQVRRKLAFNGAASVSLVVDGQGRLQAPPQVLLAGVVNIEPDEVAEELAEAVATAIEKLRPGAQRDDAALEQAAIRAVRAGLRGETGRKPITQVHIVRLD</sequence>
<keyword evidence="2" id="KW-0479">Metal-binding</keyword>
<dbReference type="Proteomes" id="UP001595711">
    <property type="component" value="Unassembled WGS sequence"/>
</dbReference>
<accession>A0ABV7VI25</accession>
<evidence type="ECO:0000313" key="9">
    <source>
        <dbReference type="Proteomes" id="UP001595711"/>
    </source>
</evidence>
<keyword evidence="5" id="KW-0269">Exonuclease</keyword>
<evidence type="ECO:0000256" key="4">
    <source>
        <dbReference type="ARBA" id="ARBA00022833"/>
    </source>
</evidence>
<comment type="caution">
    <text evidence="8">The sequence shown here is derived from an EMBL/GenBank/DDBJ whole genome shotgun (WGS) entry which is preliminary data.</text>
</comment>
<dbReference type="InterPro" id="IPR001279">
    <property type="entry name" value="Metallo-B-lactamas"/>
</dbReference>
<dbReference type="Gene3D" id="3.10.20.580">
    <property type="match status" value="1"/>
</dbReference>
<evidence type="ECO:0000256" key="2">
    <source>
        <dbReference type="ARBA" id="ARBA00022723"/>
    </source>
</evidence>
<dbReference type="InterPro" id="IPR011108">
    <property type="entry name" value="RMMBL"/>
</dbReference>
<name>A0ABV7VI25_9PROT</name>
<evidence type="ECO:0000259" key="7">
    <source>
        <dbReference type="SMART" id="SM00849"/>
    </source>
</evidence>
<dbReference type="PANTHER" id="PTHR43694">
    <property type="entry name" value="RIBONUCLEASE J"/>
    <property type="match status" value="1"/>
</dbReference>
<protein>
    <submittedName>
        <fullName evidence="8">Ribonuclease J</fullName>
        <ecNumber evidence="8">3.1.-.-</ecNumber>
    </submittedName>
</protein>
<keyword evidence="4" id="KW-0862">Zinc</keyword>
<dbReference type="SMART" id="SM00849">
    <property type="entry name" value="Lactamase_B"/>
    <property type="match status" value="1"/>
</dbReference>
<dbReference type="CDD" id="cd07714">
    <property type="entry name" value="RNaseJ_MBL-fold"/>
    <property type="match status" value="1"/>
</dbReference>
<evidence type="ECO:0000256" key="6">
    <source>
        <dbReference type="ARBA" id="ARBA00022884"/>
    </source>
</evidence>
<dbReference type="SUPFAM" id="SSF56281">
    <property type="entry name" value="Metallo-hydrolase/oxidoreductase"/>
    <property type="match status" value="1"/>
</dbReference>
<dbReference type="InterPro" id="IPR042173">
    <property type="entry name" value="RNase_J_2"/>
</dbReference>
<evidence type="ECO:0000313" key="8">
    <source>
        <dbReference type="EMBL" id="MFC3676643.1"/>
    </source>
</evidence>
<gene>
    <name evidence="8" type="ORF">ACFOOQ_13880</name>
</gene>